<evidence type="ECO:0000313" key="3">
    <source>
        <dbReference type="Proteomes" id="UP000596661"/>
    </source>
</evidence>
<organism evidence="2 3">
    <name type="scientific">Cannabis sativa</name>
    <name type="common">Hemp</name>
    <name type="synonym">Marijuana</name>
    <dbReference type="NCBI Taxonomy" id="3483"/>
    <lineage>
        <taxon>Eukaryota</taxon>
        <taxon>Viridiplantae</taxon>
        <taxon>Streptophyta</taxon>
        <taxon>Embryophyta</taxon>
        <taxon>Tracheophyta</taxon>
        <taxon>Spermatophyta</taxon>
        <taxon>Magnoliopsida</taxon>
        <taxon>eudicotyledons</taxon>
        <taxon>Gunneridae</taxon>
        <taxon>Pentapetalae</taxon>
        <taxon>rosids</taxon>
        <taxon>fabids</taxon>
        <taxon>Rosales</taxon>
        <taxon>Cannabaceae</taxon>
        <taxon>Cannabis</taxon>
    </lineage>
</organism>
<dbReference type="EnsemblPlants" id="evm.model.ctgX41.6">
    <property type="protein sequence ID" value="cds.evm.model.ctgX41.6"/>
    <property type="gene ID" value="evm.TU.ctgX41.6"/>
</dbReference>
<dbReference type="InterPro" id="IPR013103">
    <property type="entry name" value="RVT_2"/>
</dbReference>
<reference evidence="2" key="1">
    <citation type="submission" date="2021-03" db="UniProtKB">
        <authorList>
            <consortium name="EnsemblPlants"/>
        </authorList>
    </citation>
    <scope>IDENTIFICATION</scope>
</reference>
<keyword evidence="3" id="KW-1185">Reference proteome</keyword>
<dbReference type="Gramene" id="evm.model.ctgX41.6">
    <property type="protein sequence ID" value="cds.evm.model.ctgX41.6"/>
    <property type="gene ID" value="evm.TU.ctgX41.6"/>
</dbReference>
<dbReference type="OMA" id="EANETWI"/>
<dbReference type="Proteomes" id="UP000596661">
    <property type="component" value="Unassembled WGS sequence"/>
</dbReference>
<dbReference type="AlphaFoldDB" id="A0A803QSE2"/>
<feature type="domain" description="Reverse transcriptase Ty1/copia-type" evidence="1">
    <location>
        <begin position="11"/>
        <end position="59"/>
    </location>
</feature>
<feature type="domain" description="Reverse transcriptase Ty1/copia-type" evidence="1">
    <location>
        <begin position="66"/>
        <end position="143"/>
    </location>
</feature>
<evidence type="ECO:0000313" key="2">
    <source>
        <dbReference type="EnsemblPlants" id="cds.evm.model.ctgX41.6"/>
    </source>
</evidence>
<protein>
    <recommendedName>
        <fullName evidence="1">Reverse transcriptase Ty1/copia-type domain-containing protein</fullName>
    </recommendedName>
</protein>
<dbReference type="InterPro" id="IPR043502">
    <property type="entry name" value="DNA/RNA_pol_sf"/>
</dbReference>
<proteinExistence type="predicted"/>
<dbReference type="Pfam" id="PF07727">
    <property type="entry name" value="RVT_2"/>
    <property type="match status" value="2"/>
</dbReference>
<sequence>MDSEIDALEANETWIVIPLPSGQHTIGNKWVYKIKYNPNGSVERCKSLLVAKGYTQEQGTFKALFIYVDDIIVATNNSAALKDFVATLDAQFKLKDLGTLHFFLGLEIARCNKGISVSQRPFTIQLLKDTGHLGTKPVSTPMEPNIKLNNETGKQLQNPTQYRSLIKKLIYLTITTPDISFAVNKLSQYLHTHREPHFHAANRILQYLKGTLGQGLFFHASALAPLHLQAFTDKD</sequence>
<accession>A0A803QSE2</accession>
<name>A0A803QSE2_CANSA</name>
<dbReference type="PANTHER" id="PTHR11439">
    <property type="entry name" value="GAG-POL-RELATED RETROTRANSPOSON"/>
    <property type="match status" value="1"/>
</dbReference>
<dbReference type="SUPFAM" id="SSF56672">
    <property type="entry name" value="DNA/RNA polymerases"/>
    <property type="match status" value="1"/>
</dbReference>
<dbReference type="PANTHER" id="PTHR11439:SF470">
    <property type="entry name" value="CYSTEINE-RICH RLK (RECEPTOR-LIKE PROTEIN KINASE) 8"/>
    <property type="match status" value="1"/>
</dbReference>
<evidence type="ECO:0000259" key="1">
    <source>
        <dbReference type="Pfam" id="PF07727"/>
    </source>
</evidence>